<dbReference type="Pfam" id="PF08547">
    <property type="entry name" value="CIA30"/>
    <property type="match status" value="1"/>
</dbReference>
<dbReference type="SUPFAM" id="SSF49785">
    <property type="entry name" value="Galactose-binding domain-like"/>
    <property type="match status" value="1"/>
</dbReference>
<dbReference type="PANTHER" id="PTHR13194:SF18">
    <property type="entry name" value="COMPLEX I INTERMEDIATE-ASSOCIATED PROTEIN 30, MITOCHONDRIAL"/>
    <property type="match status" value="1"/>
</dbReference>
<evidence type="ECO:0000259" key="5">
    <source>
        <dbReference type="Pfam" id="PF08547"/>
    </source>
</evidence>
<dbReference type="PANTHER" id="PTHR13194">
    <property type="entry name" value="COMPLEX I INTERMEDIATE-ASSOCIATED PROTEIN 30"/>
    <property type="match status" value="1"/>
</dbReference>
<dbReference type="InterPro" id="IPR008979">
    <property type="entry name" value="Galactose-bd-like_sf"/>
</dbReference>
<dbReference type="EMBL" id="JAZHXJ010000804">
    <property type="protein sequence ID" value="KAL1851014.1"/>
    <property type="molecule type" value="Genomic_DNA"/>
</dbReference>
<evidence type="ECO:0000256" key="4">
    <source>
        <dbReference type="ARBA" id="ARBA00023186"/>
    </source>
</evidence>
<dbReference type="InterPro" id="IPR039131">
    <property type="entry name" value="NDUFAF1"/>
</dbReference>
<reference evidence="6 7" key="1">
    <citation type="journal article" date="2024" name="Commun. Biol.">
        <title>Comparative genomic analysis of thermophilic fungi reveals convergent evolutionary adaptations and gene losses.</title>
        <authorList>
            <person name="Steindorff A.S."/>
            <person name="Aguilar-Pontes M.V."/>
            <person name="Robinson A.J."/>
            <person name="Andreopoulos B."/>
            <person name="LaButti K."/>
            <person name="Kuo A."/>
            <person name="Mondo S."/>
            <person name="Riley R."/>
            <person name="Otillar R."/>
            <person name="Haridas S."/>
            <person name="Lipzen A."/>
            <person name="Grimwood J."/>
            <person name="Schmutz J."/>
            <person name="Clum A."/>
            <person name="Reid I.D."/>
            <person name="Moisan M.C."/>
            <person name="Butler G."/>
            <person name="Nguyen T.T.M."/>
            <person name="Dewar K."/>
            <person name="Conant G."/>
            <person name="Drula E."/>
            <person name="Henrissat B."/>
            <person name="Hansel C."/>
            <person name="Singer S."/>
            <person name="Hutchinson M.I."/>
            <person name="de Vries R.P."/>
            <person name="Natvig D.O."/>
            <person name="Powell A.J."/>
            <person name="Tsang A."/>
            <person name="Grigoriev I.V."/>
        </authorList>
    </citation>
    <scope>NUCLEOTIDE SEQUENCE [LARGE SCALE GENOMIC DNA]</scope>
    <source>
        <strain evidence="6 7">ATCC 24622</strain>
    </source>
</reference>
<sequence length="240" mass="27308">MRATRCLYKGFWGRSAEEFKRLSNIALNLEGIKGPSGPYELHSFRSPESVELCKAMSDEDIGGSSTAHLEWVKPEPPADGETQPHNPYGYARFYGTISTQLPRDRPDIKRTGYAGWRTQDRGPTLFGKSLWNIDPYTFLALRVKSDGRSYLVNVQTESVVPTDLHQHRLFCKRPGEWETVVIRWNDFVRTNLGVPGPFELCIERLWATNDPGESGDGDHVAFREGELKTKHGKKITWHDT</sequence>
<evidence type="ECO:0000313" key="7">
    <source>
        <dbReference type="Proteomes" id="UP001586593"/>
    </source>
</evidence>
<evidence type="ECO:0000256" key="2">
    <source>
        <dbReference type="ARBA" id="ARBA00007884"/>
    </source>
</evidence>
<gene>
    <name evidence="6" type="ORF">VTK73DRAFT_9559</name>
</gene>
<keyword evidence="7" id="KW-1185">Reference proteome</keyword>
<keyword evidence="3" id="KW-0496">Mitochondrion</keyword>
<dbReference type="InterPro" id="IPR013857">
    <property type="entry name" value="NADH-UbQ_OxRdtase-assoc_prot30"/>
</dbReference>
<evidence type="ECO:0000256" key="3">
    <source>
        <dbReference type="ARBA" id="ARBA00023128"/>
    </source>
</evidence>
<dbReference type="Proteomes" id="UP001586593">
    <property type="component" value="Unassembled WGS sequence"/>
</dbReference>
<name>A0ABR3W1Q0_9PEZI</name>
<evidence type="ECO:0000256" key="1">
    <source>
        <dbReference type="ARBA" id="ARBA00004173"/>
    </source>
</evidence>
<accession>A0ABR3W1Q0</accession>
<organism evidence="6 7">
    <name type="scientific">Phialemonium thermophilum</name>
    <dbReference type="NCBI Taxonomy" id="223376"/>
    <lineage>
        <taxon>Eukaryota</taxon>
        <taxon>Fungi</taxon>
        <taxon>Dikarya</taxon>
        <taxon>Ascomycota</taxon>
        <taxon>Pezizomycotina</taxon>
        <taxon>Sordariomycetes</taxon>
        <taxon>Sordariomycetidae</taxon>
        <taxon>Cephalothecales</taxon>
        <taxon>Cephalothecaceae</taxon>
        <taxon>Phialemonium</taxon>
    </lineage>
</organism>
<comment type="subcellular location">
    <subcellularLocation>
        <location evidence="1">Mitochondrion</location>
    </subcellularLocation>
</comment>
<evidence type="ECO:0000313" key="6">
    <source>
        <dbReference type="EMBL" id="KAL1851014.1"/>
    </source>
</evidence>
<keyword evidence="4" id="KW-0143">Chaperone</keyword>
<feature type="domain" description="NADH:ubiquinone oxidoreductase intermediate-associated protein 30" evidence="5">
    <location>
        <begin position="43"/>
        <end position="194"/>
    </location>
</feature>
<protein>
    <recommendedName>
        <fullName evidence="5">NADH:ubiquinone oxidoreductase intermediate-associated protein 30 domain-containing protein</fullName>
    </recommendedName>
</protein>
<comment type="similarity">
    <text evidence="2">Belongs to the CIA30 family.</text>
</comment>
<comment type="caution">
    <text evidence="6">The sequence shown here is derived from an EMBL/GenBank/DDBJ whole genome shotgun (WGS) entry which is preliminary data.</text>
</comment>
<proteinExistence type="inferred from homology"/>